<evidence type="ECO:0000313" key="9">
    <source>
        <dbReference type="Proteomes" id="UP000215738"/>
    </source>
</evidence>
<evidence type="ECO:0000256" key="6">
    <source>
        <dbReference type="SAM" id="Phobius"/>
    </source>
</evidence>
<organism evidence="8 10">
    <name type="scientific">Actinobacillus seminis</name>
    <dbReference type="NCBI Taxonomy" id="722"/>
    <lineage>
        <taxon>Bacteria</taxon>
        <taxon>Pseudomonadati</taxon>
        <taxon>Pseudomonadota</taxon>
        <taxon>Gammaproteobacteria</taxon>
        <taxon>Pasteurellales</taxon>
        <taxon>Pasteurellaceae</taxon>
        <taxon>Actinobacillus</taxon>
    </lineage>
</organism>
<keyword evidence="3 6" id="KW-0812">Transmembrane</keyword>
<keyword evidence="9" id="KW-1185">Reference proteome</keyword>
<reference evidence="8 10" key="2">
    <citation type="submission" date="2018-06" db="EMBL/GenBank/DDBJ databases">
        <authorList>
            <consortium name="Pathogen Informatics"/>
            <person name="Doyle S."/>
        </authorList>
    </citation>
    <scope>NUCLEOTIDE SEQUENCE [LARGE SCALE GENOMIC DNA]</scope>
    <source>
        <strain evidence="8 10">NCTC10851</strain>
    </source>
</reference>
<reference evidence="7 9" key="1">
    <citation type="submission" date="2017-07" db="EMBL/GenBank/DDBJ databases">
        <title>Virulence factors identified in Actinobacillus seminis.</title>
        <authorList>
            <person name="Negrete-Abascal E."/>
            <person name="Vaca-Pacheco S."/>
            <person name="Montes-Garcia F."/>
            <person name="Leyto-Gil A.M."/>
            <person name="Fragoso-Garcia E."/>
            <person name="Carvente-Garcia R."/>
            <person name="Perez-Agueros S."/>
            <person name="Castelan-Sanchez H.G."/>
            <person name="Garcia-Molina A."/>
            <person name="Villamar T.E."/>
            <person name="Vazquez-Cruz C."/>
        </authorList>
    </citation>
    <scope>NUCLEOTIDE SEQUENCE [LARGE SCALE GENOMIC DNA]</scope>
    <source>
        <strain evidence="7 9">ATCC 15768</strain>
    </source>
</reference>
<dbReference type="InterPro" id="IPR051621">
    <property type="entry name" value="T2SS_protein_J"/>
</dbReference>
<dbReference type="OrthoDB" id="5296662at2"/>
<gene>
    <name evidence="7" type="ORF">CFY87_07050</name>
    <name evidence="8" type="ORF">NCTC10851_00739</name>
</gene>
<evidence type="ECO:0000256" key="4">
    <source>
        <dbReference type="ARBA" id="ARBA00022989"/>
    </source>
</evidence>
<dbReference type="InterPro" id="IPR016419">
    <property type="entry name" value="Prepilin_Pept-dep_B_prd"/>
</dbReference>
<dbReference type="Proteomes" id="UP000215738">
    <property type="component" value="Unassembled WGS sequence"/>
</dbReference>
<evidence type="ECO:0000313" key="10">
    <source>
        <dbReference type="Proteomes" id="UP000254507"/>
    </source>
</evidence>
<proteinExistence type="predicted"/>
<dbReference type="PANTHER" id="PTHR39583">
    <property type="entry name" value="TYPE II SECRETION SYSTEM PROTEIN J-RELATED"/>
    <property type="match status" value="1"/>
</dbReference>
<evidence type="ECO:0000256" key="5">
    <source>
        <dbReference type="ARBA" id="ARBA00023136"/>
    </source>
</evidence>
<protein>
    <submittedName>
        <fullName evidence="8">Type II secretory pathway, component PulJ</fullName>
    </submittedName>
</protein>
<evidence type="ECO:0000313" key="7">
    <source>
        <dbReference type="EMBL" id="OZN24744.1"/>
    </source>
</evidence>
<evidence type="ECO:0000256" key="2">
    <source>
        <dbReference type="ARBA" id="ARBA00022481"/>
    </source>
</evidence>
<keyword evidence="4 6" id="KW-1133">Transmembrane helix</keyword>
<name>A0A263HBB2_9PAST</name>
<dbReference type="RefSeq" id="WP_094946520.1">
    <property type="nucleotide sequence ID" value="NZ_JBMHIA010000002.1"/>
</dbReference>
<dbReference type="PIRSF" id="PIRSF004525">
    <property type="entry name" value="Pilin_peptidase-dep_B_prd"/>
    <property type="match status" value="1"/>
</dbReference>
<dbReference type="InParanoid" id="A0A263HBB2"/>
<evidence type="ECO:0000256" key="1">
    <source>
        <dbReference type="ARBA" id="ARBA00004167"/>
    </source>
</evidence>
<keyword evidence="2" id="KW-0488">Methylation</keyword>
<dbReference type="Proteomes" id="UP000254507">
    <property type="component" value="Unassembled WGS sequence"/>
</dbReference>
<dbReference type="EMBL" id="UFSB01000001">
    <property type="protein sequence ID" value="SUU35120.1"/>
    <property type="molecule type" value="Genomic_DNA"/>
</dbReference>
<accession>A0A263HBB2</accession>
<comment type="subcellular location">
    <subcellularLocation>
        <location evidence="1">Membrane</location>
        <topology evidence="1">Single-pass membrane protein</topology>
    </subcellularLocation>
</comment>
<dbReference type="EMBL" id="NLFK01000006">
    <property type="protein sequence ID" value="OZN24744.1"/>
    <property type="molecule type" value="Genomic_DNA"/>
</dbReference>
<evidence type="ECO:0000313" key="8">
    <source>
        <dbReference type="EMBL" id="SUU35120.1"/>
    </source>
</evidence>
<dbReference type="PANTHER" id="PTHR39583:SF2">
    <property type="entry name" value="TYPE II SECRETION SYSTEM PROTEIN J"/>
    <property type="match status" value="1"/>
</dbReference>
<dbReference type="GO" id="GO:0015628">
    <property type="term" value="P:protein secretion by the type II secretion system"/>
    <property type="evidence" value="ECO:0007669"/>
    <property type="project" value="TreeGrafter"/>
</dbReference>
<keyword evidence="5 6" id="KW-0472">Membrane</keyword>
<dbReference type="GO" id="GO:0016020">
    <property type="term" value="C:membrane"/>
    <property type="evidence" value="ECO:0007669"/>
    <property type="project" value="UniProtKB-SubCell"/>
</dbReference>
<feature type="transmembrane region" description="Helical" evidence="6">
    <location>
        <begin position="12"/>
        <end position="31"/>
    </location>
</feature>
<dbReference type="AlphaFoldDB" id="A0A263HBB2"/>
<sequence>MHHLYRGQSLLALMVSLALSSFLLLVIISFYSNSQQQNHRLFLQLRLQNELQRTLQLIGKDLRRAGFRALAEKLTQTNVHLFEQDPLGKSLVITHADQEAEQSCVLFFYDLDASGCIGSTYKSGSCVTDGHNTAKTIERELFGYRLSKGMIETRATYKSAVDEACTQAQCQSYLHQPACNSGGWTDLLDANDIQITQFSLNWLIENSLLEVKLQGKLKRYAQIHYATSLVVPLLNQAPSSHLIKEY</sequence>
<evidence type="ECO:0000256" key="3">
    <source>
        <dbReference type="ARBA" id="ARBA00022692"/>
    </source>
</evidence>